<dbReference type="Proteomes" id="UP000051184">
    <property type="component" value="Unassembled WGS sequence"/>
</dbReference>
<dbReference type="AlphaFoldDB" id="A0A0P1IMQ6"/>
<evidence type="ECO:0000256" key="1">
    <source>
        <dbReference type="SAM" id="MobiDB-lite"/>
    </source>
</evidence>
<protein>
    <submittedName>
        <fullName evidence="2">Uncharacterized protein</fullName>
    </submittedName>
</protein>
<keyword evidence="3" id="KW-1185">Reference proteome</keyword>
<dbReference type="EMBL" id="CYUE01000006">
    <property type="protein sequence ID" value="CUK24906.1"/>
    <property type="molecule type" value="Genomic_DNA"/>
</dbReference>
<organism evidence="2 3">
    <name type="scientific">Cognatishimia activa</name>
    <dbReference type="NCBI Taxonomy" id="1715691"/>
    <lineage>
        <taxon>Bacteria</taxon>
        <taxon>Pseudomonadati</taxon>
        <taxon>Pseudomonadota</taxon>
        <taxon>Alphaproteobacteria</taxon>
        <taxon>Rhodobacterales</taxon>
        <taxon>Paracoccaceae</taxon>
        <taxon>Cognatishimia</taxon>
    </lineage>
</organism>
<evidence type="ECO:0000313" key="2">
    <source>
        <dbReference type="EMBL" id="CUK24906.1"/>
    </source>
</evidence>
<reference evidence="3" key="1">
    <citation type="submission" date="2015-09" db="EMBL/GenBank/DDBJ databases">
        <authorList>
            <person name="Rodrigo-Torres Lidia"/>
            <person name="Arahal R.David."/>
        </authorList>
    </citation>
    <scope>NUCLEOTIDE SEQUENCE [LARGE SCALE GENOMIC DNA]</scope>
    <source>
        <strain evidence="3">CECT 5114</strain>
    </source>
</reference>
<dbReference type="OrthoDB" id="9795345at2"/>
<evidence type="ECO:0000313" key="3">
    <source>
        <dbReference type="Proteomes" id="UP000051184"/>
    </source>
</evidence>
<feature type="compositionally biased region" description="Acidic residues" evidence="1">
    <location>
        <begin position="42"/>
        <end position="53"/>
    </location>
</feature>
<feature type="region of interest" description="Disordered" evidence="1">
    <location>
        <begin position="26"/>
        <end position="55"/>
    </location>
</feature>
<proteinExistence type="predicted"/>
<sequence length="71" mass="7473">MSSMNPMNPMAAMQAQQEAFMKAMAGSMGNWPGSTTPGAGDEAAEPEGEEEGLDDIKKQLAELQAKLSKLS</sequence>
<accession>A0A0P1IMQ6</accession>
<gene>
    <name evidence="2" type="ORF">TA5114_00695</name>
</gene>
<dbReference type="RefSeq" id="WP_058313928.1">
    <property type="nucleotide sequence ID" value="NZ_CYUE01000006.1"/>
</dbReference>
<name>A0A0P1IMQ6_9RHOB</name>